<proteinExistence type="predicted"/>
<comment type="subcellular location">
    <subcellularLocation>
        <location evidence="1">Membrane</location>
        <topology evidence="1">Multi-pass membrane protein</topology>
    </subcellularLocation>
</comment>
<feature type="transmembrane region" description="Helical" evidence="6">
    <location>
        <begin position="219"/>
        <end position="237"/>
    </location>
</feature>
<feature type="transmembrane region" description="Helical" evidence="6">
    <location>
        <begin position="157"/>
        <end position="174"/>
    </location>
</feature>
<dbReference type="Pfam" id="PF13520">
    <property type="entry name" value="AA_permease_2"/>
    <property type="match status" value="1"/>
</dbReference>
<evidence type="ECO:0000256" key="5">
    <source>
        <dbReference type="SAM" id="MobiDB-lite"/>
    </source>
</evidence>
<evidence type="ECO:0000313" key="8">
    <source>
        <dbReference type="Proteomes" id="UP000678393"/>
    </source>
</evidence>
<keyword evidence="2 6" id="KW-0812">Transmembrane</keyword>
<dbReference type="GO" id="GO:0016020">
    <property type="term" value="C:membrane"/>
    <property type="evidence" value="ECO:0007669"/>
    <property type="project" value="UniProtKB-SubCell"/>
</dbReference>
<feature type="transmembrane region" description="Helical" evidence="6">
    <location>
        <begin position="129"/>
        <end position="151"/>
    </location>
</feature>
<evidence type="ECO:0000256" key="2">
    <source>
        <dbReference type="ARBA" id="ARBA00022692"/>
    </source>
</evidence>
<dbReference type="Proteomes" id="UP000678393">
    <property type="component" value="Unassembled WGS sequence"/>
</dbReference>
<organism evidence="7 8">
    <name type="scientific">Candidula unifasciata</name>
    <dbReference type="NCBI Taxonomy" id="100452"/>
    <lineage>
        <taxon>Eukaryota</taxon>
        <taxon>Metazoa</taxon>
        <taxon>Spiralia</taxon>
        <taxon>Lophotrochozoa</taxon>
        <taxon>Mollusca</taxon>
        <taxon>Gastropoda</taxon>
        <taxon>Heterobranchia</taxon>
        <taxon>Euthyneura</taxon>
        <taxon>Panpulmonata</taxon>
        <taxon>Eupulmonata</taxon>
        <taxon>Stylommatophora</taxon>
        <taxon>Helicina</taxon>
        <taxon>Helicoidea</taxon>
        <taxon>Geomitridae</taxon>
        <taxon>Candidula</taxon>
    </lineage>
</organism>
<feature type="compositionally biased region" description="Low complexity" evidence="5">
    <location>
        <begin position="469"/>
        <end position="483"/>
    </location>
</feature>
<feature type="compositionally biased region" description="Acidic residues" evidence="5">
    <location>
        <begin position="484"/>
        <end position="499"/>
    </location>
</feature>
<gene>
    <name evidence="7" type="ORF">CUNI_LOCUS3039</name>
</gene>
<evidence type="ECO:0000256" key="4">
    <source>
        <dbReference type="ARBA" id="ARBA00023136"/>
    </source>
</evidence>
<dbReference type="AlphaFoldDB" id="A0A8S3YQA7"/>
<reference evidence="7" key="1">
    <citation type="submission" date="2021-04" db="EMBL/GenBank/DDBJ databases">
        <authorList>
            <consortium name="Molecular Ecology Group"/>
        </authorList>
    </citation>
    <scope>NUCLEOTIDE SEQUENCE</scope>
</reference>
<accession>A0A8S3YQA7</accession>
<dbReference type="GO" id="GO:0015179">
    <property type="term" value="F:L-amino acid transmembrane transporter activity"/>
    <property type="evidence" value="ECO:0007669"/>
    <property type="project" value="TreeGrafter"/>
</dbReference>
<keyword evidence="8" id="KW-1185">Reference proteome</keyword>
<protein>
    <submittedName>
        <fullName evidence="7">Uncharacterized protein</fullName>
    </submittedName>
</protein>
<sequence>MAVIRPAVLFQTWAQRVLGPASSIIYIGVGLTALGSLNATFLSAGRLSGVAAKNGQMPDVASWVHVRSKTPLLASGMRCIIAILVMLLADGQQLLRFYIFIVWLFHGTSITALLILRYKNKKKKRPYKVDLWIPVLVVAGIACLVVAPFLQKPEKEFVAAVTLLGMSVVSYYPITWLKSRYIINVPDNITMWLQLFLRVAPKRDLRRERKSMMRQMGVLARNSIIITPSVMTSPAMMRRFSKRMSLRLVQGSPALVHRFGEDLGQTSLRRRTNRGGSLAEIDIRQKMRSNSLWSFGVESKASPAIIRKKTMSPNNRTVNSPDVKLKSIASMPILKNRCTTAPPDVDGATALSSNGLSRSLLSLPHQVVRPTPSPIPEEDSAAAKNSDSGADETKSQISQQDEELQVIADFESDGGGEYEVLAHPEDVRRASYDVVEVPDTNSDSSSSNSSDSNSSTSSKSKRLRRNMFSSLFDSSACSSSDSDSSTDEDCSGDDEEEDDVASRPRFYYSEDEINSDVSGDGSKKASGQVNNGYIAEGSEEDGTPVSLEGQIPTRIHISGMKSDNIPQSEV</sequence>
<feature type="compositionally biased region" description="Low complexity" evidence="5">
    <location>
        <begin position="439"/>
        <end position="458"/>
    </location>
</feature>
<comment type="caution">
    <text evidence="7">The sequence shown here is derived from an EMBL/GenBank/DDBJ whole genome shotgun (WGS) entry which is preliminary data.</text>
</comment>
<keyword evidence="4 6" id="KW-0472">Membrane</keyword>
<dbReference type="InterPro" id="IPR050598">
    <property type="entry name" value="AminoAcid_Transporter"/>
</dbReference>
<dbReference type="PANTHER" id="PTHR11785">
    <property type="entry name" value="AMINO ACID TRANSPORTER"/>
    <property type="match status" value="1"/>
</dbReference>
<keyword evidence="3 6" id="KW-1133">Transmembrane helix</keyword>
<dbReference type="PANTHER" id="PTHR11785:SF512">
    <property type="entry name" value="SOBREMESA, ISOFORM B"/>
    <property type="match status" value="1"/>
</dbReference>
<evidence type="ECO:0000313" key="7">
    <source>
        <dbReference type="EMBL" id="CAG5117481.1"/>
    </source>
</evidence>
<evidence type="ECO:0000256" key="1">
    <source>
        <dbReference type="ARBA" id="ARBA00004141"/>
    </source>
</evidence>
<name>A0A8S3YQA7_9EUPU</name>
<feature type="transmembrane region" description="Helical" evidence="6">
    <location>
        <begin position="24"/>
        <end position="49"/>
    </location>
</feature>
<dbReference type="InterPro" id="IPR002293">
    <property type="entry name" value="AA/rel_permease1"/>
</dbReference>
<dbReference type="EMBL" id="CAJHNH020000413">
    <property type="protein sequence ID" value="CAG5117481.1"/>
    <property type="molecule type" value="Genomic_DNA"/>
</dbReference>
<evidence type="ECO:0000256" key="6">
    <source>
        <dbReference type="SAM" id="Phobius"/>
    </source>
</evidence>
<feature type="region of interest" description="Disordered" evidence="5">
    <location>
        <begin position="366"/>
        <end position="402"/>
    </location>
</feature>
<feature type="region of interest" description="Disordered" evidence="5">
    <location>
        <begin position="437"/>
        <end position="546"/>
    </location>
</feature>
<feature type="transmembrane region" description="Helical" evidence="6">
    <location>
        <begin position="95"/>
        <end position="117"/>
    </location>
</feature>
<dbReference type="Gene3D" id="1.20.1740.10">
    <property type="entry name" value="Amino acid/polyamine transporter I"/>
    <property type="match status" value="1"/>
</dbReference>
<evidence type="ECO:0000256" key="3">
    <source>
        <dbReference type="ARBA" id="ARBA00022989"/>
    </source>
</evidence>
<dbReference type="OrthoDB" id="10062876at2759"/>